<organism evidence="6 7">
    <name type="scientific">Lyngbya confervoides BDU141951</name>
    <dbReference type="NCBI Taxonomy" id="1574623"/>
    <lineage>
        <taxon>Bacteria</taxon>
        <taxon>Bacillati</taxon>
        <taxon>Cyanobacteriota</taxon>
        <taxon>Cyanophyceae</taxon>
        <taxon>Oscillatoriophycideae</taxon>
        <taxon>Oscillatoriales</taxon>
        <taxon>Microcoleaceae</taxon>
        <taxon>Lyngbya</taxon>
    </lineage>
</organism>
<dbReference type="InterPro" id="IPR027417">
    <property type="entry name" value="P-loop_NTPase"/>
</dbReference>
<dbReference type="PANTHER" id="PTHR42794">
    <property type="entry name" value="HEMIN IMPORT ATP-BINDING PROTEIN HMUV"/>
    <property type="match status" value="1"/>
</dbReference>
<sequence>MIELFHLQGGYPNNPVIDPISLSLPTGQWLSLVGANGSGKSTLLKLINRILTPQGGTVYLDGKAGQRMTRREMAQQMAFLAQQPTVPQGITVQQLVALGRSPHQPWWSWDATKADQEAIELALAQTQLLPLRHRPVVTLSGGERQRAFLALALAQQPRALLLDEPTTYLDIHHQLSLLELLKDLQRQQQITLITVLHDLNLAARYSDRLAFLKQGQLWCEGPVAQVFTPEHIHAAFDLAVEMVETSRGRIMIPLAAATPACSPVPSSP</sequence>
<dbReference type="PANTHER" id="PTHR42794:SF1">
    <property type="entry name" value="HEMIN IMPORT ATP-BINDING PROTEIN HMUV"/>
    <property type="match status" value="1"/>
</dbReference>
<dbReference type="FunFam" id="3.40.50.300:FF:000134">
    <property type="entry name" value="Iron-enterobactin ABC transporter ATP-binding protein"/>
    <property type="match status" value="1"/>
</dbReference>
<dbReference type="SUPFAM" id="SSF52540">
    <property type="entry name" value="P-loop containing nucleoside triphosphate hydrolases"/>
    <property type="match status" value="1"/>
</dbReference>
<keyword evidence="1" id="KW-0813">Transport</keyword>
<name>A0ABD4T3M4_9CYAN</name>
<evidence type="ECO:0000256" key="4">
    <source>
        <dbReference type="ARBA" id="ARBA00022967"/>
    </source>
</evidence>
<gene>
    <name evidence="6" type="ORF">QQ91_0008775</name>
</gene>
<dbReference type="PROSITE" id="PS00211">
    <property type="entry name" value="ABC_TRANSPORTER_1"/>
    <property type="match status" value="1"/>
</dbReference>
<keyword evidence="7" id="KW-1185">Reference proteome</keyword>
<protein>
    <submittedName>
        <fullName evidence="6">ABC transporter ATP-binding protein</fullName>
    </submittedName>
</protein>
<dbReference type="PROSITE" id="PS50893">
    <property type="entry name" value="ABC_TRANSPORTER_2"/>
    <property type="match status" value="1"/>
</dbReference>
<dbReference type="InterPro" id="IPR017871">
    <property type="entry name" value="ABC_transporter-like_CS"/>
</dbReference>
<evidence type="ECO:0000256" key="3">
    <source>
        <dbReference type="ARBA" id="ARBA00022840"/>
    </source>
</evidence>
<evidence type="ECO:0000313" key="6">
    <source>
        <dbReference type="EMBL" id="MCM1982915.1"/>
    </source>
</evidence>
<evidence type="ECO:0000313" key="7">
    <source>
        <dbReference type="Proteomes" id="UP000031561"/>
    </source>
</evidence>
<keyword evidence="2" id="KW-0547">Nucleotide-binding</keyword>
<evidence type="ECO:0000259" key="5">
    <source>
        <dbReference type="PROSITE" id="PS50893"/>
    </source>
</evidence>
<feature type="domain" description="ABC transporter" evidence="5">
    <location>
        <begin position="2"/>
        <end position="239"/>
    </location>
</feature>
<comment type="caution">
    <text evidence="6">The sequence shown here is derived from an EMBL/GenBank/DDBJ whole genome shotgun (WGS) entry which is preliminary data.</text>
</comment>
<keyword evidence="4" id="KW-1278">Translocase</keyword>
<dbReference type="AlphaFoldDB" id="A0ABD4T3M4"/>
<dbReference type="InterPro" id="IPR003593">
    <property type="entry name" value="AAA+_ATPase"/>
</dbReference>
<keyword evidence="3 6" id="KW-0067">ATP-binding</keyword>
<evidence type="ECO:0000256" key="1">
    <source>
        <dbReference type="ARBA" id="ARBA00022448"/>
    </source>
</evidence>
<dbReference type="Pfam" id="PF00005">
    <property type="entry name" value="ABC_tran"/>
    <property type="match status" value="1"/>
</dbReference>
<dbReference type="CDD" id="cd03214">
    <property type="entry name" value="ABC_Iron-Siderophores_B12_Hemin"/>
    <property type="match status" value="1"/>
</dbReference>
<dbReference type="InterPro" id="IPR003439">
    <property type="entry name" value="ABC_transporter-like_ATP-bd"/>
</dbReference>
<dbReference type="GO" id="GO:0005524">
    <property type="term" value="F:ATP binding"/>
    <property type="evidence" value="ECO:0007669"/>
    <property type="project" value="UniProtKB-KW"/>
</dbReference>
<proteinExistence type="predicted"/>
<dbReference type="SMART" id="SM00382">
    <property type="entry name" value="AAA"/>
    <property type="match status" value="1"/>
</dbReference>
<dbReference type="Proteomes" id="UP000031561">
    <property type="component" value="Unassembled WGS sequence"/>
</dbReference>
<accession>A0ABD4T3M4</accession>
<dbReference type="RefSeq" id="WP_201277386.1">
    <property type="nucleotide sequence ID" value="NZ_JTHE03000047.1"/>
</dbReference>
<dbReference type="EMBL" id="JTHE03000047">
    <property type="protein sequence ID" value="MCM1982915.1"/>
    <property type="molecule type" value="Genomic_DNA"/>
</dbReference>
<dbReference type="Gene3D" id="3.40.50.300">
    <property type="entry name" value="P-loop containing nucleotide triphosphate hydrolases"/>
    <property type="match status" value="1"/>
</dbReference>
<evidence type="ECO:0000256" key="2">
    <source>
        <dbReference type="ARBA" id="ARBA00022741"/>
    </source>
</evidence>
<reference evidence="6 7" key="1">
    <citation type="journal article" date="2015" name="Genome Announc.">
        <title>Draft Genome Sequence of Filamentous Marine Cyanobacterium Lyngbya confervoides Strain BDU141951.</title>
        <authorList>
            <person name="Chandrababunaidu M.M."/>
            <person name="Sen D."/>
            <person name="Tripathy S."/>
        </authorList>
    </citation>
    <scope>NUCLEOTIDE SEQUENCE [LARGE SCALE GENOMIC DNA]</scope>
    <source>
        <strain evidence="6 7">BDU141951</strain>
    </source>
</reference>